<dbReference type="Proteomes" id="UP000479000">
    <property type="component" value="Unassembled WGS sequence"/>
</dbReference>
<evidence type="ECO:0000259" key="3">
    <source>
        <dbReference type="PROSITE" id="PS50888"/>
    </source>
</evidence>
<evidence type="ECO:0000313" key="5">
    <source>
        <dbReference type="Proteomes" id="UP000479000"/>
    </source>
</evidence>
<gene>
    <name evidence="4" type="ORF">NTEN_LOCUS19248</name>
</gene>
<organism evidence="4 5">
    <name type="scientific">Nesidiocoris tenuis</name>
    <dbReference type="NCBI Taxonomy" id="355587"/>
    <lineage>
        <taxon>Eukaryota</taxon>
        <taxon>Metazoa</taxon>
        <taxon>Ecdysozoa</taxon>
        <taxon>Arthropoda</taxon>
        <taxon>Hexapoda</taxon>
        <taxon>Insecta</taxon>
        <taxon>Pterygota</taxon>
        <taxon>Neoptera</taxon>
        <taxon>Paraneoptera</taxon>
        <taxon>Hemiptera</taxon>
        <taxon>Heteroptera</taxon>
        <taxon>Panheteroptera</taxon>
        <taxon>Cimicomorpha</taxon>
        <taxon>Miridae</taxon>
        <taxon>Dicyphina</taxon>
        <taxon>Nesidiocoris</taxon>
    </lineage>
</organism>
<dbReference type="Pfam" id="PF23183">
    <property type="entry name" value="bHLH_NPAS4"/>
    <property type="match status" value="1"/>
</dbReference>
<evidence type="ECO:0000313" key="4">
    <source>
        <dbReference type="EMBL" id="CAB0014841.1"/>
    </source>
</evidence>
<dbReference type="EMBL" id="CADCXU010028223">
    <property type="protein sequence ID" value="CAB0014841.1"/>
    <property type="molecule type" value="Genomic_DNA"/>
</dbReference>
<dbReference type="InterPro" id="IPR011598">
    <property type="entry name" value="bHLH_dom"/>
</dbReference>
<dbReference type="InterPro" id="IPR056192">
    <property type="entry name" value="bHLH_NPAS4"/>
</dbReference>
<name>A0A6H5HEV7_9HEMI</name>
<dbReference type="CDD" id="cd19697">
    <property type="entry name" value="bHLH-PAS_NPAS4_PASD10"/>
    <property type="match status" value="1"/>
</dbReference>
<proteinExistence type="predicted"/>
<evidence type="ECO:0000256" key="2">
    <source>
        <dbReference type="SAM" id="MobiDB-lite"/>
    </source>
</evidence>
<keyword evidence="1" id="KW-0238">DNA-binding</keyword>
<feature type="domain" description="BHLH" evidence="3">
    <location>
        <begin position="543"/>
        <end position="596"/>
    </location>
</feature>
<dbReference type="GO" id="GO:0003677">
    <property type="term" value="F:DNA binding"/>
    <property type="evidence" value="ECO:0007669"/>
    <property type="project" value="UniProtKB-KW"/>
</dbReference>
<dbReference type="GO" id="GO:0046983">
    <property type="term" value="F:protein dimerization activity"/>
    <property type="evidence" value="ECO:0007669"/>
    <property type="project" value="InterPro"/>
</dbReference>
<keyword evidence="5" id="KW-1185">Reference proteome</keyword>
<feature type="region of interest" description="Disordered" evidence="2">
    <location>
        <begin position="745"/>
        <end position="786"/>
    </location>
</feature>
<accession>A0A6H5HEV7</accession>
<sequence>MDSAEYIRAMLKPGRFAIPETCTSTRRSAVPVFPSPCRLLSLRPIRSRAGISEEPMSSRSISRNRWAGTQWPVFASESRSVVQTPSARTLRVPVDFQDQSCIDISLISPILKSCSSKRSGVRLDNFDADGPPWSYLGFSLTFTSVYDPRPEPPVVKRVEVARKPTPQTVSSRRLFQGYTIIVGSLFHPRTCDLENQIVSSSKKPLSLIETLGRDRRWDRRNPCASGIGGFDCSITTSLVGCRSRVPPYKIRWPVVKEEPSRLPHHPFLRLPVGRQAVPLPLDVRHSANQRRDGWTRPPTAQTAGRRRFRCRIFRANGVRQALGRSFIRTYLSGSPRNKSHSQSVSTPLQYRFGEKFSNHCLACRGKYLARNRVPRILRIVLGSSRARFCAKASKAQDGIHSLGRSDNTGQFYRETSSIKLSNLRLSIRLTEAFNFPEKNRIRGTSYARFTIPLEYHFFARYSIDRIGLHSVVESGPIVESGKTHVGKVDSPEGHTRHIIRVGNIFQLEGPNNVVCNSVCVLALGQTVRIQALPDYPGPRPPFDATKSTKGASKLRRDLINAEIANLRDLLPLPPSTRQRLSQLQLMALVCVYTISDAQTNRRCRRPEINLAPVDHRMKDPKNGDDPRMNIVCYLRTTCFFKICHNFKSICKRFARQIDIDHIGPSSNRESCTRSPNVFRVRCWEFENSENQRQATYGRPPTACSMASICWPRVNLASRDFRRDGRLETPAETLICVGKGPPGYSCSRPSGGDVPLSPHPHYLGSNDSEERLSESAHLGPLGGRFAR</sequence>
<dbReference type="PROSITE" id="PS50888">
    <property type="entry name" value="BHLH"/>
    <property type="match status" value="1"/>
</dbReference>
<protein>
    <recommendedName>
        <fullName evidence="3">BHLH domain-containing protein</fullName>
    </recommendedName>
</protein>
<reference evidence="4 5" key="1">
    <citation type="submission" date="2020-02" db="EMBL/GenBank/DDBJ databases">
        <authorList>
            <person name="Ferguson B K."/>
        </authorList>
    </citation>
    <scope>NUCLEOTIDE SEQUENCE [LARGE SCALE GENOMIC DNA]</scope>
</reference>
<dbReference type="AlphaFoldDB" id="A0A6H5HEV7"/>
<evidence type="ECO:0000256" key="1">
    <source>
        <dbReference type="ARBA" id="ARBA00023125"/>
    </source>
</evidence>
<dbReference type="OrthoDB" id="9978016at2759"/>